<comment type="caution">
    <text evidence="2">The sequence shown here is derived from an EMBL/GenBank/DDBJ whole genome shotgun (WGS) entry which is preliminary data.</text>
</comment>
<accession>A0AAP0EE45</accession>
<keyword evidence="3" id="KW-1185">Reference proteome</keyword>
<proteinExistence type="predicted"/>
<protein>
    <submittedName>
        <fullName evidence="2">Uncharacterized protein</fullName>
    </submittedName>
</protein>
<feature type="region of interest" description="Disordered" evidence="1">
    <location>
        <begin position="1"/>
        <end position="32"/>
    </location>
</feature>
<evidence type="ECO:0000313" key="3">
    <source>
        <dbReference type="Proteomes" id="UP001417504"/>
    </source>
</evidence>
<dbReference type="AlphaFoldDB" id="A0AAP0EE45"/>
<feature type="compositionally biased region" description="Low complexity" evidence="1">
    <location>
        <begin position="8"/>
        <end position="18"/>
    </location>
</feature>
<feature type="region of interest" description="Disordered" evidence="1">
    <location>
        <begin position="57"/>
        <end position="85"/>
    </location>
</feature>
<evidence type="ECO:0000256" key="1">
    <source>
        <dbReference type="SAM" id="MobiDB-lite"/>
    </source>
</evidence>
<organism evidence="2 3">
    <name type="scientific">Stephania japonica</name>
    <dbReference type="NCBI Taxonomy" id="461633"/>
    <lineage>
        <taxon>Eukaryota</taxon>
        <taxon>Viridiplantae</taxon>
        <taxon>Streptophyta</taxon>
        <taxon>Embryophyta</taxon>
        <taxon>Tracheophyta</taxon>
        <taxon>Spermatophyta</taxon>
        <taxon>Magnoliopsida</taxon>
        <taxon>Ranunculales</taxon>
        <taxon>Menispermaceae</taxon>
        <taxon>Menispermoideae</taxon>
        <taxon>Cissampelideae</taxon>
        <taxon>Stephania</taxon>
    </lineage>
</organism>
<sequence>MPIFAAETTPVTTPVTTPEKSTKATAEARQRREFKRHDPVKFFGGTDVMYRRAFPEESREDSYYHRDRGSHESDDFLIYAPGGSG</sequence>
<gene>
    <name evidence="2" type="ORF">Sjap_024863</name>
</gene>
<feature type="compositionally biased region" description="Basic and acidic residues" evidence="1">
    <location>
        <begin position="57"/>
        <end position="74"/>
    </location>
</feature>
<dbReference type="Proteomes" id="UP001417504">
    <property type="component" value="Unassembled WGS sequence"/>
</dbReference>
<dbReference type="EMBL" id="JBBNAE010000010">
    <property type="protein sequence ID" value="KAK9091686.1"/>
    <property type="molecule type" value="Genomic_DNA"/>
</dbReference>
<evidence type="ECO:0000313" key="2">
    <source>
        <dbReference type="EMBL" id="KAK9091686.1"/>
    </source>
</evidence>
<feature type="compositionally biased region" description="Basic and acidic residues" evidence="1">
    <location>
        <begin position="20"/>
        <end position="32"/>
    </location>
</feature>
<name>A0AAP0EE45_9MAGN</name>
<reference evidence="2 3" key="1">
    <citation type="submission" date="2024-01" db="EMBL/GenBank/DDBJ databases">
        <title>Genome assemblies of Stephania.</title>
        <authorList>
            <person name="Yang L."/>
        </authorList>
    </citation>
    <scope>NUCLEOTIDE SEQUENCE [LARGE SCALE GENOMIC DNA]</scope>
    <source>
        <strain evidence="2">QJT</strain>
        <tissue evidence="2">Leaf</tissue>
    </source>
</reference>